<reference evidence="1 2" key="2">
    <citation type="journal article" date="2022" name="Mol. Ecol. Resour.">
        <title>The genomes of chicory, endive, great burdock and yacon provide insights into Asteraceae paleo-polyploidization history and plant inulin production.</title>
        <authorList>
            <person name="Fan W."/>
            <person name="Wang S."/>
            <person name="Wang H."/>
            <person name="Wang A."/>
            <person name="Jiang F."/>
            <person name="Liu H."/>
            <person name="Zhao H."/>
            <person name="Xu D."/>
            <person name="Zhang Y."/>
        </authorList>
    </citation>
    <scope>NUCLEOTIDE SEQUENCE [LARGE SCALE GENOMIC DNA]</scope>
    <source>
        <strain evidence="2">cv. Yunnan</strain>
        <tissue evidence="1">Leaves</tissue>
    </source>
</reference>
<protein>
    <submittedName>
        <fullName evidence="1">Uncharacterized protein</fullName>
    </submittedName>
</protein>
<gene>
    <name evidence="1" type="ORF">L1987_03443</name>
</gene>
<comment type="caution">
    <text evidence="1">The sequence shown here is derived from an EMBL/GenBank/DDBJ whole genome shotgun (WGS) entry which is preliminary data.</text>
</comment>
<accession>A0ACB9KAP3</accession>
<sequence length="78" mass="9049">MHLPPPNFQILYTKMTPYNLGRVSKTKKSLQPSLSLSLSLKRRHSFQSNRPLMIRYGGEGILNLHSDDPSLWNHDLYL</sequence>
<organism evidence="1 2">
    <name type="scientific">Smallanthus sonchifolius</name>
    <dbReference type="NCBI Taxonomy" id="185202"/>
    <lineage>
        <taxon>Eukaryota</taxon>
        <taxon>Viridiplantae</taxon>
        <taxon>Streptophyta</taxon>
        <taxon>Embryophyta</taxon>
        <taxon>Tracheophyta</taxon>
        <taxon>Spermatophyta</taxon>
        <taxon>Magnoliopsida</taxon>
        <taxon>eudicotyledons</taxon>
        <taxon>Gunneridae</taxon>
        <taxon>Pentapetalae</taxon>
        <taxon>asterids</taxon>
        <taxon>campanulids</taxon>
        <taxon>Asterales</taxon>
        <taxon>Asteraceae</taxon>
        <taxon>Asteroideae</taxon>
        <taxon>Heliantheae alliance</taxon>
        <taxon>Millerieae</taxon>
        <taxon>Smallanthus</taxon>
    </lineage>
</organism>
<proteinExistence type="predicted"/>
<dbReference type="Proteomes" id="UP001056120">
    <property type="component" value="Linkage Group LG01"/>
</dbReference>
<dbReference type="EMBL" id="CM042018">
    <property type="protein sequence ID" value="KAI3829323.1"/>
    <property type="molecule type" value="Genomic_DNA"/>
</dbReference>
<reference evidence="2" key="1">
    <citation type="journal article" date="2022" name="Mol. Ecol. Resour.">
        <title>The genomes of chicory, endive, great burdock and yacon provide insights into Asteraceae palaeo-polyploidization history and plant inulin production.</title>
        <authorList>
            <person name="Fan W."/>
            <person name="Wang S."/>
            <person name="Wang H."/>
            <person name="Wang A."/>
            <person name="Jiang F."/>
            <person name="Liu H."/>
            <person name="Zhao H."/>
            <person name="Xu D."/>
            <person name="Zhang Y."/>
        </authorList>
    </citation>
    <scope>NUCLEOTIDE SEQUENCE [LARGE SCALE GENOMIC DNA]</scope>
    <source>
        <strain evidence="2">cv. Yunnan</strain>
    </source>
</reference>
<evidence type="ECO:0000313" key="2">
    <source>
        <dbReference type="Proteomes" id="UP001056120"/>
    </source>
</evidence>
<evidence type="ECO:0000313" key="1">
    <source>
        <dbReference type="EMBL" id="KAI3829323.1"/>
    </source>
</evidence>
<keyword evidence="2" id="KW-1185">Reference proteome</keyword>
<name>A0ACB9KAP3_9ASTR</name>